<protein>
    <submittedName>
        <fullName evidence="1">Uncharacterized protein</fullName>
    </submittedName>
</protein>
<gene>
    <name evidence="1" type="ORF">METZ01_LOCUS342454</name>
</gene>
<name>A0A382QXF8_9ZZZZ</name>
<reference evidence="1" key="1">
    <citation type="submission" date="2018-05" db="EMBL/GenBank/DDBJ databases">
        <authorList>
            <person name="Lanie J.A."/>
            <person name="Ng W.-L."/>
            <person name="Kazmierczak K.M."/>
            <person name="Andrzejewski T.M."/>
            <person name="Davidsen T.M."/>
            <person name="Wayne K.J."/>
            <person name="Tettelin H."/>
            <person name="Glass J.I."/>
            <person name="Rusch D."/>
            <person name="Podicherti R."/>
            <person name="Tsui H.-C.T."/>
            <person name="Winkler M.E."/>
        </authorList>
    </citation>
    <scope>NUCLEOTIDE SEQUENCE</scope>
</reference>
<sequence>MFSFLVATLSSCTQSGKFGIKEYKHKTPLIKDDIRAKALLEIEKTVKMGPKPAEADIIKLGKRKQISSQKQRNYLLISDEYKLLKQKVSFNFQSLSYKEAMNIMAEAGEINILVGEEVAGSITAKLVNVP</sequence>
<evidence type="ECO:0000313" key="1">
    <source>
        <dbReference type="EMBL" id="SVC89600.1"/>
    </source>
</evidence>
<proteinExistence type="predicted"/>
<dbReference type="EMBL" id="UINC01117279">
    <property type="protein sequence ID" value="SVC89600.1"/>
    <property type="molecule type" value="Genomic_DNA"/>
</dbReference>
<accession>A0A382QXF8</accession>
<organism evidence="1">
    <name type="scientific">marine metagenome</name>
    <dbReference type="NCBI Taxonomy" id="408172"/>
    <lineage>
        <taxon>unclassified sequences</taxon>
        <taxon>metagenomes</taxon>
        <taxon>ecological metagenomes</taxon>
    </lineage>
</organism>
<feature type="non-terminal residue" evidence="1">
    <location>
        <position position="130"/>
    </location>
</feature>
<dbReference type="AlphaFoldDB" id="A0A382QXF8"/>